<dbReference type="AlphaFoldDB" id="A0A6J6IH85"/>
<accession>A0A6J6IH85</accession>
<evidence type="ECO:0000313" key="2">
    <source>
        <dbReference type="EMBL" id="CAB4623829.1"/>
    </source>
</evidence>
<keyword evidence="1" id="KW-1133">Transmembrane helix</keyword>
<keyword evidence="1" id="KW-0812">Transmembrane</keyword>
<evidence type="ECO:0000256" key="1">
    <source>
        <dbReference type="SAM" id="Phobius"/>
    </source>
</evidence>
<gene>
    <name evidence="2" type="ORF">UFOPK1951_00446</name>
</gene>
<organism evidence="2">
    <name type="scientific">freshwater metagenome</name>
    <dbReference type="NCBI Taxonomy" id="449393"/>
    <lineage>
        <taxon>unclassified sequences</taxon>
        <taxon>metagenomes</taxon>
        <taxon>ecological metagenomes</taxon>
    </lineage>
</organism>
<protein>
    <submittedName>
        <fullName evidence="2">Unannotated protein</fullName>
    </submittedName>
</protein>
<feature type="transmembrane region" description="Helical" evidence="1">
    <location>
        <begin position="15"/>
        <end position="38"/>
    </location>
</feature>
<sequence length="137" mass="14919">MRKWSSQIHSENGSAIVEFVVLALPLFLPVIIFMASFADVSDKEAIARSLARESVRGFVLSHGDISAFSAAHQIASEGAEALGLSSDEISSMKVSIRCSSWPCIAPRNRVSLTITFYSITSRREISATSEEVLSPWV</sequence>
<name>A0A6J6IH85_9ZZZZ</name>
<reference evidence="2" key="1">
    <citation type="submission" date="2020-05" db="EMBL/GenBank/DDBJ databases">
        <authorList>
            <person name="Chiriac C."/>
            <person name="Salcher M."/>
            <person name="Ghai R."/>
            <person name="Kavagutti S V."/>
        </authorList>
    </citation>
    <scope>NUCLEOTIDE SEQUENCE</scope>
</reference>
<keyword evidence="1" id="KW-0472">Membrane</keyword>
<dbReference type="EMBL" id="CAEZVH010000036">
    <property type="protein sequence ID" value="CAB4623829.1"/>
    <property type="molecule type" value="Genomic_DNA"/>
</dbReference>
<proteinExistence type="predicted"/>